<feature type="transmembrane region" description="Helical" evidence="1">
    <location>
        <begin position="6"/>
        <end position="24"/>
    </location>
</feature>
<reference evidence="3" key="1">
    <citation type="submission" date="2017-02" db="EMBL/GenBank/DDBJ databases">
        <authorList>
            <person name="Varghese N."/>
            <person name="Submissions S."/>
        </authorList>
    </citation>
    <scope>NUCLEOTIDE SEQUENCE [LARGE SCALE GENOMIC DNA]</scope>
    <source>
        <strain evidence="3">DSM 23966</strain>
    </source>
</reference>
<keyword evidence="1" id="KW-0812">Transmembrane</keyword>
<gene>
    <name evidence="2" type="ORF">SAMN04244570_0887</name>
</gene>
<feature type="transmembrane region" description="Helical" evidence="1">
    <location>
        <begin position="62"/>
        <end position="82"/>
    </location>
</feature>
<dbReference type="Proteomes" id="UP000190042">
    <property type="component" value="Unassembled WGS sequence"/>
</dbReference>
<proteinExistence type="predicted"/>
<evidence type="ECO:0008006" key="4">
    <source>
        <dbReference type="Google" id="ProtNLM"/>
    </source>
</evidence>
<keyword evidence="3" id="KW-1185">Reference proteome</keyword>
<organism evidence="2 3">
    <name type="scientific">Sporosarcina newyorkensis</name>
    <dbReference type="NCBI Taxonomy" id="759851"/>
    <lineage>
        <taxon>Bacteria</taxon>
        <taxon>Bacillati</taxon>
        <taxon>Bacillota</taxon>
        <taxon>Bacilli</taxon>
        <taxon>Bacillales</taxon>
        <taxon>Caryophanaceae</taxon>
        <taxon>Sporosarcina</taxon>
    </lineage>
</organism>
<dbReference type="AlphaFoldDB" id="A0A1T4XKZ6"/>
<evidence type="ECO:0000256" key="1">
    <source>
        <dbReference type="SAM" id="Phobius"/>
    </source>
</evidence>
<evidence type="ECO:0000313" key="3">
    <source>
        <dbReference type="Proteomes" id="UP000190042"/>
    </source>
</evidence>
<protein>
    <recommendedName>
        <fullName evidence="4">YesK-like protein</fullName>
    </recommendedName>
</protein>
<feature type="transmembrane region" description="Helical" evidence="1">
    <location>
        <begin position="36"/>
        <end position="56"/>
    </location>
</feature>
<evidence type="ECO:0000313" key="2">
    <source>
        <dbReference type="EMBL" id="SKA89818.1"/>
    </source>
</evidence>
<keyword evidence="1" id="KW-1133">Transmembrane helix</keyword>
<keyword evidence="1" id="KW-0472">Membrane</keyword>
<dbReference type="RefSeq" id="WP_078816677.1">
    <property type="nucleotide sequence ID" value="NZ_FUYJ01000001.1"/>
</dbReference>
<sequence length="89" mass="10015">MMILAPFLTAVILGSIILLITWWFKKMHFSLFVQTLPGILTAITAIVLFYIGFVNIKGFEGAAYGFLAFFLISFAAISFEMAKKNKEEK</sequence>
<dbReference type="EMBL" id="FUYJ01000001">
    <property type="protein sequence ID" value="SKA89818.1"/>
    <property type="molecule type" value="Genomic_DNA"/>
</dbReference>
<accession>A0A1T4XKZ6</accession>
<name>A0A1T4XKZ6_9BACL</name>